<dbReference type="AlphaFoldDB" id="A0A2Z5QYE2"/>
<sequence length="46" mass="4846">MDILYRASSRTGFAAFAAFASSKRTARKAVAAITRTPTPIARSSGL</sequence>
<evidence type="ECO:0000313" key="2">
    <source>
        <dbReference type="Proteomes" id="UP000250241"/>
    </source>
</evidence>
<reference evidence="1 2" key="1">
    <citation type="submission" date="2016-10" db="EMBL/GenBank/DDBJ databases">
        <title>Genome sequence of Rothia aeria strain JCM11412.</title>
        <authorList>
            <person name="Nambu T."/>
        </authorList>
    </citation>
    <scope>NUCLEOTIDE SEQUENCE [LARGE SCALE GENOMIC DNA]</scope>
    <source>
        <strain evidence="1 2">JCM 11412</strain>
    </source>
</reference>
<organism evidence="1 2">
    <name type="scientific">Rothia aeria</name>
    <dbReference type="NCBI Taxonomy" id="172042"/>
    <lineage>
        <taxon>Bacteria</taxon>
        <taxon>Bacillati</taxon>
        <taxon>Actinomycetota</taxon>
        <taxon>Actinomycetes</taxon>
        <taxon>Micrococcales</taxon>
        <taxon>Micrococcaceae</taxon>
        <taxon>Rothia</taxon>
    </lineage>
</organism>
<name>A0A2Z5QYE2_9MICC</name>
<dbReference type="EMBL" id="AP017895">
    <property type="protein sequence ID" value="BAV87330.1"/>
    <property type="molecule type" value="Genomic_DNA"/>
</dbReference>
<proteinExistence type="predicted"/>
<protein>
    <submittedName>
        <fullName evidence="1">Uncharacterized protein</fullName>
    </submittedName>
</protein>
<keyword evidence="2" id="KW-1185">Reference proteome</keyword>
<accession>A0A2Z5QYE2</accession>
<evidence type="ECO:0000313" key="1">
    <source>
        <dbReference type="EMBL" id="BAV87330.1"/>
    </source>
</evidence>
<dbReference type="KEGG" id="raj:RA11412_1031"/>
<gene>
    <name evidence="1" type="ORF">RA11412_1031</name>
</gene>
<dbReference type="Proteomes" id="UP000250241">
    <property type="component" value="Chromosome"/>
</dbReference>